<feature type="domain" description="Pseudouridine synthase RsuA/RluA-like" evidence="1">
    <location>
        <begin position="116"/>
        <end position="290"/>
    </location>
</feature>
<dbReference type="OrthoDB" id="424794at2759"/>
<comment type="caution">
    <text evidence="2">The sequence shown here is derived from an EMBL/GenBank/DDBJ whole genome shotgun (WGS) entry which is preliminary data.</text>
</comment>
<dbReference type="Gene3D" id="3.30.2350.10">
    <property type="entry name" value="Pseudouridine synthase"/>
    <property type="match status" value="1"/>
</dbReference>
<dbReference type="STRING" id="33097.A0A150G3U0"/>
<dbReference type="InterPro" id="IPR020103">
    <property type="entry name" value="PsdUridine_synth_cat_dom_sf"/>
</dbReference>
<dbReference type="InterPro" id="IPR006145">
    <property type="entry name" value="PsdUridine_synth_RsuA/RluA"/>
</dbReference>
<dbReference type="GO" id="GO:0000455">
    <property type="term" value="P:enzyme-directed rRNA pseudouridine synthesis"/>
    <property type="evidence" value="ECO:0007669"/>
    <property type="project" value="TreeGrafter"/>
</dbReference>
<evidence type="ECO:0000313" key="2">
    <source>
        <dbReference type="EMBL" id="KXZ44494.1"/>
    </source>
</evidence>
<accession>A0A150G3U0</accession>
<organism evidence="2 3">
    <name type="scientific">Gonium pectorale</name>
    <name type="common">Green alga</name>
    <dbReference type="NCBI Taxonomy" id="33097"/>
    <lineage>
        <taxon>Eukaryota</taxon>
        <taxon>Viridiplantae</taxon>
        <taxon>Chlorophyta</taxon>
        <taxon>core chlorophytes</taxon>
        <taxon>Chlorophyceae</taxon>
        <taxon>CS clade</taxon>
        <taxon>Chlamydomonadales</taxon>
        <taxon>Volvocaceae</taxon>
        <taxon>Gonium</taxon>
    </lineage>
</organism>
<gene>
    <name evidence="2" type="ORF">GPECTOR_67g335</name>
</gene>
<dbReference type="GO" id="GO:0009982">
    <property type="term" value="F:pseudouridine synthase activity"/>
    <property type="evidence" value="ECO:0007669"/>
    <property type="project" value="InterPro"/>
</dbReference>
<dbReference type="SUPFAM" id="SSF55120">
    <property type="entry name" value="Pseudouridine synthase"/>
    <property type="match status" value="1"/>
</dbReference>
<dbReference type="InterPro" id="IPR050188">
    <property type="entry name" value="RluA_PseudoU_synthase"/>
</dbReference>
<dbReference type="CDD" id="cd02869">
    <property type="entry name" value="PseudoU_synth_RluA_like"/>
    <property type="match status" value="1"/>
</dbReference>
<dbReference type="PANTHER" id="PTHR21600:SF52">
    <property type="entry name" value="PSEUDOURIDINE SYNTHASE RSUA_RLUA-LIKE DOMAIN-CONTAINING PROTEIN"/>
    <property type="match status" value="1"/>
</dbReference>
<protein>
    <recommendedName>
        <fullName evidence="1">Pseudouridine synthase RsuA/RluA-like domain-containing protein</fullName>
    </recommendedName>
</protein>
<dbReference type="Proteomes" id="UP000075714">
    <property type="component" value="Unassembled WGS sequence"/>
</dbReference>
<dbReference type="EMBL" id="LSYV01000068">
    <property type="protein sequence ID" value="KXZ44494.1"/>
    <property type="molecule type" value="Genomic_DNA"/>
</dbReference>
<sequence length="369" mass="40584">MVSEVLAELLQVPQELVVRLIWFGAVYVCPVAPLPHRDRVAALPEEQMASIREVRKKALAKWGNDSRHQTPRRLSADEPVPEDGYLRAHMHPKRFPAAHSLAPEEWRRRILAVREDHVVVSKPPGLQVPPTVDNVQESLLACVERTLSLAPGSLNPAHRLDAGTEGIVVLTRTSSFASYFRELIGNKAQSGIRKQYRCLVVTAPPRELFNGEPLVHHVLENQRRAGEMAHTVVVPEGTPGALRCELIPEQAEHVALSAEAVALWGVSAAHEVTLSLVTGRTHQVRAQMAAIGLPLLGDRLYGELLNGKARNGSAEQLHRGQAAEWCRGALDQQLEPIALQASYGTRTGLDWRVFGYGIHARASHFAALP</sequence>
<evidence type="ECO:0000259" key="1">
    <source>
        <dbReference type="Pfam" id="PF00849"/>
    </source>
</evidence>
<dbReference type="AlphaFoldDB" id="A0A150G3U0"/>
<reference evidence="3" key="1">
    <citation type="journal article" date="2016" name="Nat. Commun.">
        <title>The Gonium pectorale genome demonstrates co-option of cell cycle regulation during the evolution of multicellularity.</title>
        <authorList>
            <person name="Hanschen E.R."/>
            <person name="Marriage T.N."/>
            <person name="Ferris P.J."/>
            <person name="Hamaji T."/>
            <person name="Toyoda A."/>
            <person name="Fujiyama A."/>
            <person name="Neme R."/>
            <person name="Noguchi H."/>
            <person name="Minakuchi Y."/>
            <person name="Suzuki M."/>
            <person name="Kawai-Toyooka H."/>
            <person name="Smith D.R."/>
            <person name="Sparks H."/>
            <person name="Anderson J."/>
            <person name="Bakaric R."/>
            <person name="Luria V."/>
            <person name="Karger A."/>
            <person name="Kirschner M.W."/>
            <person name="Durand P.M."/>
            <person name="Michod R.E."/>
            <person name="Nozaki H."/>
            <person name="Olson B.J."/>
        </authorList>
    </citation>
    <scope>NUCLEOTIDE SEQUENCE [LARGE SCALE GENOMIC DNA]</scope>
    <source>
        <strain evidence="3">NIES-2863</strain>
    </source>
</reference>
<dbReference type="PANTHER" id="PTHR21600">
    <property type="entry name" value="MITOCHONDRIAL RNA PSEUDOURIDINE SYNTHASE"/>
    <property type="match status" value="1"/>
</dbReference>
<keyword evidence="3" id="KW-1185">Reference proteome</keyword>
<dbReference type="GO" id="GO:0003723">
    <property type="term" value="F:RNA binding"/>
    <property type="evidence" value="ECO:0007669"/>
    <property type="project" value="InterPro"/>
</dbReference>
<proteinExistence type="predicted"/>
<dbReference type="Pfam" id="PF00849">
    <property type="entry name" value="PseudoU_synth_2"/>
    <property type="match status" value="1"/>
</dbReference>
<evidence type="ECO:0000313" key="3">
    <source>
        <dbReference type="Proteomes" id="UP000075714"/>
    </source>
</evidence>
<name>A0A150G3U0_GONPE</name>